<evidence type="ECO:0000313" key="2">
    <source>
        <dbReference type="Ensembl" id="ENSPNAP00000074591.1"/>
    </source>
</evidence>
<protein>
    <recommendedName>
        <fullName evidence="1">Reverse transcriptase domain-containing protein</fullName>
    </recommendedName>
</protein>
<keyword evidence="3" id="KW-1185">Reference proteome</keyword>
<dbReference type="PROSITE" id="PS50878">
    <property type="entry name" value="RT_POL"/>
    <property type="match status" value="1"/>
</dbReference>
<dbReference type="CDD" id="cd01650">
    <property type="entry name" value="RT_nLTR_like"/>
    <property type="match status" value="1"/>
</dbReference>
<dbReference type="InterPro" id="IPR000477">
    <property type="entry name" value="RT_dom"/>
</dbReference>
<evidence type="ECO:0000259" key="1">
    <source>
        <dbReference type="PROSITE" id="PS50878"/>
    </source>
</evidence>
<sequence length="298" mass="33290">MPPSRESGPEASGVSSSISLVEITEVVGKLLSGKAPGVDEIRPEMLKALDIVGLSWLTRLCNIAWTSGTVPLDWQTGVVVPIFKKGDRRVCANYRSITLLSLPGKVYAKVLERRLRPIVEPQIEEEQCGFRPGRGTMDQLFTLSQIVEGAWEFANPVYMCFVDLEKAYDRVPRDILWEVLWEYGVPGLLLRAIQSLYSRSESCVRILGIKSDSFRVSVGLRQGCALSPLLFVIFMDRVSGRSQGVRRALCVEAGGWCLCYLQMMLFFWRNHMDVSNARWSGLQLSVKRLVCGSAPPSL</sequence>
<reference evidence="2 3" key="1">
    <citation type="submission" date="2020-10" db="EMBL/GenBank/DDBJ databases">
        <title>Pygocentrus nattereri (red-bellied piranha) genome, fPygNat1, primary haplotype.</title>
        <authorList>
            <person name="Myers G."/>
            <person name="Meyer A."/>
            <person name="Karagic N."/>
            <person name="Pippel M."/>
            <person name="Winkler S."/>
            <person name="Tracey A."/>
            <person name="Wood J."/>
            <person name="Formenti G."/>
            <person name="Howe K."/>
            <person name="Fedrigo O."/>
            <person name="Jarvis E.D."/>
        </authorList>
    </citation>
    <scope>NUCLEOTIDE SEQUENCE [LARGE SCALE GENOMIC DNA]</scope>
</reference>
<dbReference type="Ensembl" id="ENSPNAT00000068957.1">
    <property type="protein sequence ID" value="ENSPNAP00000074591.1"/>
    <property type="gene ID" value="ENSPNAG00000036488.1"/>
</dbReference>
<proteinExistence type="predicted"/>
<dbReference type="AlphaFoldDB" id="A0AAR2LJT3"/>
<dbReference type="Proteomes" id="UP001501920">
    <property type="component" value="Chromosome 12"/>
</dbReference>
<feature type="domain" description="Reverse transcriptase" evidence="1">
    <location>
        <begin position="63"/>
        <end position="298"/>
    </location>
</feature>
<organism evidence="2 3">
    <name type="scientific">Pygocentrus nattereri</name>
    <name type="common">Red-bellied piranha</name>
    <dbReference type="NCBI Taxonomy" id="42514"/>
    <lineage>
        <taxon>Eukaryota</taxon>
        <taxon>Metazoa</taxon>
        <taxon>Chordata</taxon>
        <taxon>Craniata</taxon>
        <taxon>Vertebrata</taxon>
        <taxon>Euteleostomi</taxon>
        <taxon>Actinopterygii</taxon>
        <taxon>Neopterygii</taxon>
        <taxon>Teleostei</taxon>
        <taxon>Ostariophysi</taxon>
        <taxon>Characiformes</taxon>
        <taxon>Characoidei</taxon>
        <taxon>Pygocentrus</taxon>
    </lineage>
</organism>
<reference evidence="2" key="3">
    <citation type="submission" date="2025-09" db="UniProtKB">
        <authorList>
            <consortium name="Ensembl"/>
        </authorList>
    </citation>
    <scope>IDENTIFICATION</scope>
</reference>
<reference evidence="2" key="2">
    <citation type="submission" date="2025-08" db="UniProtKB">
        <authorList>
            <consortium name="Ensembl"/>
        </authorList>
    </citation>
    <scope>IDENTIFICATION</scope>
</reference>
<dbReference type="GeneTree" id="ENSGT01060000248530"/>
<dbReference type="PANTHER" id="PTHR19446">
    <property type="entry name" value="REVERSE TRANSCRIPTASES"/>
    <property type="match status" value="1"/>
</dbReference>
<accession>A0AAR2LJT3</accession>
<name>A0AAR2LJT3_PYGNA</name>
<evidence type="ECO:0000313" key="3">
    <source>
        <dbReference type="Proteomes" id="UP001501920"/>
    </source>
</evidence>
<dbReference type="InterPro" id="IPR043502">
    <property type="entry name" value="DNA/RNA_pol_sf"/>
</dbReference>
<dbReference type="SUPFAM" id="SSF56672">
    <property type="entry name" value="DNA/RNA polymerases"/>
    <property type="match status" value="1"/>
</dbReference>
<dbReference type="Pfam" id="PF00078">
    <property type="entry name" value="RVT_1"/>
    <property type="match status" value="1"/>
</dbReference>